<feature type="region of interest" description="Disordered" evidence="1">
    <location>
        <begin position="522"/>
        <end position="614"/>
    </location>
</feature>
<dbReference type="EMBL" id="JALLBG020000087">
    <property type="protein sequence ID" value="KAL3766341.1"/>
    <property type="molecule type" value="Genomic_DNA"/>
</dbReference>
<protein>
    <recommendedName>
        <fullName evidence="3">Kazal-like domain-containing protein</fullName>
    </recommendedName>
</protein>
<dbReference type="Proteomes" id="UP001530293">
    <property type="component" value="Unassembled WGS sequence"/>
</dbReference>
<evidence type="ECO:0000256" key="1">
    <source>
        <dbReference type="SAM" id="MobiDB-lite"/>
    </source>
</evidence>
<dbReference type="SUPFAM" id="SSF100895">
    <property type="entry name" value="Kazal-type serine protease inhibitors"/>
    <property type="match status" value="3"/>
</dbReference>
<sequence>MGPPLLSRGAFLACLLLLQTGDDVVVAQTEMDGNQIVGVAAAGNTIHAEQFLDLSSLPYPATINVVSDVPVTVERYYDSGYYMEGQQPLRTYMGKVLVTSNCDTSETTVIPNIAYDNGTITVTLDGVSEDEAKGMEFLEPSYYEALWTWVSGFCPYFISTSGTPPVTTTASETIVTSSTTGAAVSGSGVECQIGEAANPDLDCATEGEFCQLDTGVCNNKSGIHYGICVTIPQMCTEEYNPVCGCDEMDYSNSCAAHSNGISVSRMGLCSTSTSSTASAATESIASGSTTTAFIAAASGTECQIGESADPTMGCTIEGEFCQLEMGVCSDGSGIQYGVCATIPEACTLDYNPVCGCDELDYSNACAAFSQGVSVSRMGQCTTTSSVATESSGGGTSTVMIATGTACQIGSSADPAMACTGVGEFCQLEIGVCNNKSGILDGVCATIPQVCTEEYNPVCGCDEMDYSNSCAAHSNGVSVSRMGLCTTSSTMSVATVAASPGAITTTVLEDIIVTTTAASSLTTNVATASSSSETSTTATSATASVATETSAATTVASSTGTTTTSTNGTTTEFVGIGEFPTEAPSSNSTTVGGVSNDPNNLEQQDDSRGTSPNSAINRSRPVSICIASAFLAIIVISVILPGNGTGSQQLWGIGIAVAAVAASSLYSRPTRSVRAMQQSSQGSKGFPSQVRNLQTCSFNVEVLLDSCTKTVAVAAPAGRFISVVLANQTSVPVDNCTYSYEANLTFPVANAITLDLTADDTVEAFDSSDFRCLRAVEGRPFVDASGGGLLAEPCAIGDGDDASAAFSWIDETSAKMHNVTTDAHTLLGEYWTQRALGEHASVASFSAFTISLMTNQAPSDLVEGALKAGLDEIRHAKTSFEIASILAGKSISPGPLPSSSHAFHHDLTSLAMAVAREGCVDETISAFVAAAEAVHISEVLEKGVRDSKYSNVDRDTLTFIRDELANIAMDESNHSALAWQTLQWVCSVDASACDTVFNDVFNESALENRFVHRAHNALGEVSSPGAIRSEWNKIFNAALSGAANVGGVDGQWIGQCFGNPLVTSMTDNVLRQISRSSAEAFVSI</sequence>
<dbReference type="PANTHER" id="PTHR38081:SF1">
    <property type="entry name" value="WAP DOMAIN-CONTAINING PROTEIN"/>
    <property type="match status" value="1"/>
</dbReference>
<comment type="caution">
    <text evidence="4">The sequence shown here is derived from an EMBL/GenBank/DDBJ whole genome shotgun (WGS) entry which is preliminary data.</text>
</comment>
<dbReference type="PANTHER" id="PTHR38081">
    <property type="entry name" value="WAP DOMAIN-CONTAINING PROTEIN"/>
    <property type="match status" value="1"/>
</dbReference>
<name>A0ABD3MWK4_9STRA</name>
<dbReference type="Pfam" id="PF00050">
    <property type="entry name" value="Kazal_1"/>
    <property type="match status" value="3"/>
</dbReference>
<evidence type="ECO:0000313" key="5">
    <source>
        <dbReference type="Proteomes" id="UP001530293"/>
    </source>
</evidence>
<keyword evidence="2" id="KW-0732">Signal</keyword>
<evidence type="ECO:0000313" key="4">
    <source>
        <dbReference type="EMBL" id="KAL3766341.1"/>
    </source>
</evidence>
<feature type="chain" id="PRO_5044827259" description="Kazal-like domain-containing protein" evidence="2">
    <location>
        <begin position="28"/>
        <end position="1083"/>
    </location>
</feature>
<accession>A0ABD3MWK4</accession>
<feature type="domain" description="Kazal-like" evidence="3">
    <location>
        <begin position="333"/>
        <end position="382"/>
    </location>
</feature>
<dbReference type="SMART" id="SM00280">
    <property type="entry name" value="KAZAL"/>
    <property type="match status" value="3"/>
</dbReference>
<dbReference type="AlphaFoldDB" id="A0ABD3MWK4"/>
<feature type="compositionally biased region" description="Polar residues" evidence="1">
    <location>
        <begin position="582"/>
        <end position="601"/>
    </location>
</feature>
<keyword evidence="5" id="KW-1185">Reference proteome</keyword>
<feature type="compositionally biased region" description="Low complexity" evidence="1">
    <location>
        <begin position="522"/>
        <end position="570"/>
    </location>
</feature>
<dbReference type="InterPro" id="IPR036058">
    <property type="entry name" value="Kazal_dom_sf"/>
</dbReference>
<evidence type="ECO:0000256" key="2">
    <source>
        <dbReference type="SAM" id="SignalP"/>
    </source>
</evidence>
<proteinExistence type="predicted"/>
<evidence type="ECO:0000259" key="3">
    <source>
        <dbReference type="PROSITE" id="PS51465"/>
    </source>
</evidence>
<reference evidence="4 5" key="1">
    <citation type="submission" date="2024-10" db="EMBL/GenBank/DDBJ databases">
        <title>Updated reference genomes for cyclostephanoid diatoms.</title>
        <authorList>
            <person name="Roberts W.R."/>
            <person name="Alverson A.J."/>
        </authorList>
    </citation>
    <scope>NUCLEOTIDE SEQUENCE [LARGE SCALE GENOMIC DNA]</scope>
    <source>
        <strain evidence="4 5">AJA232-27</strain>
    </source>
</reference>
<dbReference type="PROSITE" id="PS51465">
    <property type="entry name" value="KAZAL_2"/>
    <property type="match status" value="1"/>
</dbReference>
<organism evidence="4 5">
    <name type="scientific">Discostella pseudostelligera</name>
    <dbReference type="NCBI Taxonomy" id="259834"/>
    <lineage>
        <taxon>Eukaryota</taxon>
        <taxon>Sar</taxon>
        <taxon>Stramenopiles</taxon>
        <taxon>Ochrophyta</taxon>
        <taxon>Bacillariophyta</taxon>
        <taxon>Coscinodiscophyceae</taxon>
        <taxon>Thalassiosirophycidae</taxon>
        <taxon>Stephanodiscales</taxon>
        <taxon>Stephanodiscaceae</taxon>
        <taxon>Discostella</taxon>
    </lineage>
</organism>
<feature type="signal peptide" evidence="2">
    <location>
        <begin position="1"/>
        <end position="27"/>
    </location>
</feature>
<gene>
    <name evidence="4" type="ORF">ACHAWU_005733</name>
</gene>
<dbReference type="InterPro" id="IPR002350">
    <property type="entry name" value="Kazal_dom"/>
</dbReference>
<dbReference type="Gene3D" id="3.30.60.30">
    <property type="match status" value="3"/>
</dbReference>